<evidence type="ECO:0000256" key="4">
    <source>
        <dbReference type="RuleBase" id="RU000499"/>
    </source>
</evidence>
<dbReference type="InterPro" id="IPR000889">
    <property type="entry name" value="Glutathione_peroxidase"/>
</dbReference>
<reference evidence="6" key="1">
    <citation type="submission" date="2020-04" db="EMBL/GenBank/DDBJ databases">
        <title>Hybrid Assembly of Korean Phytophthora infestans isolates.</title>
        <authorList>
            <person name="Prokchorchik M."/>
            <person name="Lee Y."/>
            <person name="Seo J."/>
            <person name="Cho J.-H."/>
            <person name="Park Y.-E."/>
            <person name="Jang D.-C."/>
            <person name="Im J.-S."/>
            <person name="Choi J.-G."/>
            <person name="Park H.-J."/>
            <person name="Lee G.-B."/>
            <person name="Lee Y.-G."/>
            <person name="Hong S.-Y."/>
            <person name="Cho K."/>
            <person name="Sohn K.H."/>
        </authorList>
    </citation>
    <scope>NUCLEOTIDE SEQUENCE</scope>
    <source>
        <strain evidence="6">KR_1_A1</strain>
    </source>
</reference>
<dbReference type="PRINTS" id="PR01011">
    <property type="entry name" value="GLUTPROXDASE"/>
</dbReference>
<feature type="domain" description="Thioredoxin" evidence="5">
    <location>
        <begin position="239"/>
        <end position="406"/>
    </location>
</feature>
<dbReference type="Gene3D" id="3.40.30.10">
    <property type="entry name" value="Glutaredoxin"/>
    <property type="match status" value="1"/>
</dbReference>
<evidence type="ECO:0000256" key="1">
    <source>
        <dbReference type="ARBA" id="ARBA00006926"/>
    </source>
</evidence>
<dbReference type="SUPFAM" id="SSF50729">
    <property type="entry name" value="PH domain-like"/>
    <property type="match status" value="1"/>
</dbReference>
<keyword evidence="2 4" id="KW-0575">Peroxidase</keyword>
<dbReference type="GO" id="GO:0006979">
    <property type="term" value="P:response to oxidative stress"/>
    <property type="evidence" value="ECO:0007669"/>
    <property type="project" value="InterPro"/>
</dbReference>
<accession>A0A833STM9</accession>
<dbReference type="PROSITE" id="PS51352">
    <property type="entry name" value="THIOREDOXIN_2"/>
    <property type="match status" value="1"/>
</dbReference>
<organism evidence="6 7">
    <name type="scientific">Phytophthora infestans</name>
    <name type="common">Potato late blight agent</name>
    <name type="synonym">Botrytis infestans</name>
    <dbReference type="NCBI Taxonomy" id="4787"/>
    <lineage>
        <taxon>Eukaryota</taxon>
        <taxon>Sar</taxon>
        <taxon>Stramenopiles</taxon>
        <taxon>Oomycota</taxon>
        <taxon>Peronosporomycetes</taxon>
        <taxon>Peronosporales</taxon>
        <taxon>Peronosporaceae</taxon>
        <taxon>Phytophthora</taxon>
    </lineage>
</organism>
<dbReference type="InterPro" id="IPR013766">
    <property type="entry name" value="Thioredoxin_domain"/>
</dbReference>
<keyword evidence="3 4" id="KW-0560">Oxidoreductase</keyword>
<dbReference type="Pfam" id="PF00255">
    <property type="entry name" value="GSHPx"/>
    <property type="match status" value="1"/>
</dbReference>
<dbReference type="Gene3D" id="2.30.29.30">
    <property type="entry name" value="Pleckstrin-homology domain (PH domain)/Phosphotyrosine-binding domain (PTB)"/>
    <property type="match status" value="1"/>
</dbReference>
<keyword evidence="7" id="KW-1185">Reference proteome</keyword>
<evidence type="ECO:0000313" key="7">
    <source>
        <dbReference type="Proteomes" id="UP000602510"/>
    </source>
</evidence>
<dbReference type="InterPro" id="IPR029760">
    <property type="entry name" value="GPX_CS"/>
</dbReference>
<dbReference type="PROSITE" id="PS51355">
    <property type="entry name" value="GLUTATHIONE_PEROXID_3"/>
    <property type="match status" value="1"/>
</dbReference>
<dbReference type="GO" id="GO:0004601">
    <property type="term" value="F:peroxidase activity"/>
    <property type="evidence" value="ECO:0007669"/>
    <property type="project" value="UniProtKB-KW"/>
</dbReference>
<dbReference type="CDD" id="cd00340">
    <property type="entry name" value="GSH_Peroxidase"/>
    <property type="match status" value="1"/>
</dbReference>
<comment type="similarity">
    <text evidence="1 4">Belongs to the glutathione peroxidase family.</text>
</comment>
<gene>
    <name evidence="6" type="ORF">GN244_ATG09324</name>
</gene>
<evidence type="ECO:0000313" key="6">
    <source>
        <dbReference type="EMBL" id="KAF4038543.1"/>
    </source>
</evidence>
<dbReference type="Proteomes" id="UP000602510">
    <property type="component" value="Unassembled WGS sequence"/>
</dbReference>
<dbReference type="SUPFAM" id="SSF52833">
    <property type="entry name" value="Thioredoxin-like"/>
    <property type="match status" value="1"/>
</dbReference>
<dbReference type="PANTHER" id="PTHR11592">
    <property type="entry name" value="GLUTATHIONE PEROXIDASE"/>
    <property type="match status" value="1"/>
</dbReference>
<dbReference type="EMBL" id="WSZM01000192">
    <property type="protein sequence ID" value="KAF4038543.1"/>
    <property type="molecule type" value="Genomic_DNA"/>
</dbReference>
<dbReference type="PANTHER" id="PTHR11592:SF78">
    <property type="entry name" value="GLUTATHIONE PEROXIDASE"/>
    <property type="match status" value="1"/>
</dbReference>
<comment type="caution">
    <text evidence="6">The sequence shown here is derived from an EMBL/GenBank/DDBJ whole genome shotgun (WGS) entry which is preliminary data.</text>
</comment>
<evidence type="ECO:0000256" key="2">
    <source>
        <dbReference type="ARBA" id="ARBA00022559"/>
    </source>
</evidence>
<sequence>MALQGRVFDLWRHFRALPTALQHDVSRIQTHLLSPEVKKQLFTRSTFPKVSGDNLLRVINRELEQQQKNNHSPEYTAKVADGLVQSGFLTPKKSSNLVENFNFKTLNSEFLAVGNGLADVKARSVWSVKSGAIQAGTLYRKKKGVLATLLGKTEPFYVVVNDQSKNVYVFNTDMALESCTEINMADDATVEFSDAMQHGIKLVNPKITEIFSAENKEKQEEWLNSFINAGAQYREVFNVEDTAKIKSFYELKDFNMAGNEVSMSKYKGKVVLAVNVSSKCGLTPTNYPELQTLYEKYKDEGLEVLAFPCNQFAGQEPGAHEEIMEFVKQYNVTFPFFEKHDVNGATARPVFTYLKTKLPGSFGDFVKWNFTKFLVDRNGQPYKRFAPKDRPLSLEEDIKTLLAQEE</sequence>
<dbReference type="AlphaFoldDB" id="A0A833STM9"/>
<protein>
    <recommendedName>
        <fullName evidence="4">Glutathione peroxidase</fullName>
    </recommendedName>
</protein>
<evidence type="ECO:0000259" key="5">
    <source>
        <dbReference type="PROSITE" id="PS51352"/>
    </source>
</evidence>
<dbReference type="PROSITE" id="PS00763">
    <property type="entry name" value="GLUTATHIONE_PEROXID_2"/>
    <property type="match status" value="1"/>
</dbReference>
<dbReference type="InterPro" id="IPR011993">
    <property type="entry name" value="PH-like_dom_sf"/>
</dbReference>
<evidence type="ECO:0000256" key="3">
    <source>
        <dbReference type="ARBA" id="ARBA00023002"/>
    </source>
</evidence>
<dbReference type="InterPro" id="IPR036249">
    <property type="entry name" value="Thioredoxin-like_sf"/>
</dbReference>
<proteinExistence type="inferred from homology"/>
<name>A0A833STM9_PHYIN</name>
<dbReference type="FunFam" id="3.40.30.10:FF:000010">
    <property type="entry name" value="Glutathione peroxidase"/>
    <property type="match status" value="1"/>
</dbReference>